<name>A0A518BN03_9BACT</name>
<proteinExistence type="predicted"/>
<dbReference type="PANTHER" id="PTHR22777">
    <property type="entry name" value="HEMOLYSIN-RELATED"/>
    <property type="match status" value="1"/>
</dbReference>
<dbReference type="Pfam" id="PF01595">
    <property type="entry name" value="CNNM"/>
    <property type="match status" value="1"/>
</dbReference>
<dbReference type="AlphaFoldDB" id="A0A518BN03"/>
<feature type="domain" description="CNNM transmembrane" evidence="11">
    <location>
        <begin position="1"/>
        <end position="180"/>
    </location>
</feature>
<feature type="domain" description="CBS" evidence="10">
    <location>
        <begin position="266"/>
        <end position="327"/>
    </location>
</feature>
<dbReference type="GO" id="GO:0005886">
    <property type="term" value="C:plasma membrane"/>
    <property type="evidence" value="ECO:0007669"/>
    <property type="project" value="TreeGrafter"/>
</dbReference>
<evidence type="ECO:0000259" key="10">
    <source>
        <dbReference type="PROSITE" id="PS51371"/>
    </source>
</evidence>
<dbReference type="PROSITE" id="PS51846">
    <property type="entry name" value="CNNM"/>
    <property type="match status" value="1"/>
</dbReference>
<keyword evidence="6 8" id="KW-0472">Membrane</keyword>
<accession>A0A518BN03</accession>
<dbReference type="InterPro" id="IPR000644">
    <property type="entry name" value="CBS_dom"/>
</dbReference>
<feature type="transmembrane region" description="Helical" evidence="9">
    <location>
        <begin position="120"/>
        <end position="142"/>
    </location>
</feature>
<organism evidence="12 13">
    <name type="scientific">Engelhardtia mirabilis</name>
    <dbReference type="NCBI Taxonomy" id="2528011"/>
    <lineage>
        <taxon>Bacteria</taxon>
        <taxon>Pseudomonadati</taxon>
        <taxon>Planctomycetota</taxon>
        <taxon>Planctomycetia</taxon>
        <taxon>Planctomycetia incertae sedis</taxon>
        <taxon>Engelhardtia</taxon>
    </lineage>
</organism>
<comment type="subcellular location">
    <subcellularLocation>
        <location evidence="1">Membrane</location>
        <topology evidence="1">Multi-pass membrane protein</topology>
    </subcellularLocation>
</comment>
<keyword evidence="5 7" id="KW-0129">CBS domain</keyword>
<evidence type="ECO:0000256" key="9">
    <source>
        <dbReference type="SAM" id="Phobius"/>
    </source>
</evidence>
<evidence type="ECO:0000256" key="5">
    <source>
        <dbReference type="ARBA" id="ARBA00023122"/>
    </source>
</evidence>
<evidence type="ECO:0000256" key="8">
    <source>
        <dbReference type="PROSITE-ProRule" id="PRU01193"/>
    </source>
</evidence>
<evidence type="ECO:0000259" key="11">
    <source>
        <dbReference type="PROSITE" id="PS51846"/>
    </source>
</evidence>
<evidence type="ECO:0000256" key="7">
    <source>
        <dbReference type="PROSITE-ProRule" id="PRU00703"/>
    </source>
</evidence>
<dbReference type="Proteomes" id="UP000316921">
    <property type="component" value="Chromosome"/>
</dbReference>
<gene>
    <name evidence="12" type="primary">corC_1</name>
    <name evidence="12" type="ORF">Pla133_34220</name>
</gene>
<protein>
    <submittedName>
        <fullName evidence="12">Magnesium and cobalt efflux protein CorC</fullName>
    </submittedName>
</protein>
<keyword evidence="4 8" id="KW-1133">Transmembrane helix</keyword>
<dbReference type="Pfam" id="PF00571">
    <property type="entry name" value="CBS"/>
    <property type="match status" value="2"/>
</dbReference>
<dbReference type="RefSeq" id="WP_145067242.1">
    <property type="nucleotide sequence ID" value="NZ_CP036287.1"/>
</dbReference>
<evidence type="ECO:0000313" key="13">
    <source>
        <dbReference type="Proteomes" id="UP000316921"/>
    </source>
</evidence>
<keyword evidence="3" id="KW-0677">Repeat</keyword>
<evidence type="ECO:0000256" key="6">
    <source>
        <dbReference type="ARBA" id="ARBA00023136"/>
    </source>
</evidence>
<dbReference type="PROSITE" id="PS51371">
    <property type="entry name" value="CBS"/>
    <property type="match status" value="2"/>
</dbReference>
<feature type="domain" description="CBS" evidence="10">
    <location>
        <begin position="199"/>
        <end position="260"/>
    </location>
</feature>
<dbReference type="SUPFAM" id="SSF54631">
    <property type="entry name" value="CBS-domain pair"/>
    <property type="match status" value="1"/>
</dbReference>
<dbReference type="Gene3D" id="3.10.580.10">
    <property type="entry name" value="CBS-domain"/>
    <property type="match status" value="1"/>
</dbReference>
<dbReference type="InterPro" id="IPR044751">
    <property type="entry name" value="Ion_transp-like_CBS"/>
</dbReference>
<dbReference type="CDD" id="cd04590">
    <property type="entry name" value="CBS_pair_CorC_HlyC_assoc"/>
    <property type="match status" value="1"/>
</dbReference>
<keyword evidence="13" id="KW-1185">Reference proteome</keyword>
<dbReference type="InterPro" id="IPR002550">
    <property type="entry name" value="CNNM"/>
</dbReference>
<reference evidence="12 13" key="1">
    <citation type="submission" date="2019-02" db="EMBL/GenBank/DDBJ databases">
        <title>Deep-cultivation of Planctomycetes and their phenomic and genomic characterization uncovers novel biology.</title>
        <authorList>
            <person name="Wiegand S."/>
            <person name="Jogler M."/>
            <person name="Boedeker C."/>
            <person name="Pinto D."/>
            <person name="Vollmers J."/>
            <person name="Rivas-Marin E."/>
            <person name="Kohn T."/>
            <person name="Peeters S.H."/>
            <person name="Heuer A."/>
            <person name="Rast P."/>
            <person name="Oberbeckmann S."/>
            <person name="Bunk B."/>
            <person name="Jeske O."/>
            <person name="Meyerdierks A."/>
            <person name="Storesund J.E."/>
            <person name="Kallscheuer N."/>
            <person name="Luecker S."/>
            <person name="Lage O.M."/>
            <person name="Pohl T."/>
            <person name="Merkel B.J."/>
            <person name="Hornburger P."/>
            <person name="Mueller R.-W."/>
            <person name="Bruemmer F."/>
            <person name="Labrenz M."/>
            <person name="Spormann A.M."/>
            <person name="Op den Camp H."/>
            <person name="Overmann J."/>
            <person name="Amann R."/>
            <person name="Jetten M.S.M."/>
            <person name="Mascher T."/>
            <person name="Medema M.H."/>
            <person name="Devos D.P."/>
            <person name="Kaster A.-K."/>
            <person name="Ovreas L."/>
            <person name="Rohde M."/>
            <person name="Galperin M.Y."/>
            <person name="Jogler C."/>
        </authorList>
    </citation>
    <scope>NUCLEOTIDE SEQUENCE [LARGE SCALE GENOMIC DNA]</scope>
    <source>
        <strain evidence="12 13">Pla133</strain>
    </source>
</reference>
<evidence type="ECO:0000256" key="1">
    <source>
        <dbReference type="ARBA" id="ARBA00004141"/>
    </source>
</evidence>
<dbReference type="KEGG" id="pbap:Pla133_34220"/>
<keyword evidence="2 8" id="KW-0812">Transmembrane</keyword>
<dbReference type="InterPro" id="IPR046342">
    <property type="entry name" value="CBS_dom_sf"/>
</dbReference>
<evidence type="ECO:0000313" key="12">
    <source>
        <dbReference type="EMBL" id="QDU68326.1"/>
    </source>
</evidence>
<evidence type="ECO:0000256" key="4">
    <source>
        <dbReference type="ARBA" id="ARBA00022989"/>
    </source>
</evidence>
<sequence>MNPTILVVAGGTLAASFVCSLLEAALYSITPAKIEVLRQSGGTAASKLARLRSDVEEPIAAILTINTIAHTLGAAWCGALVGEEFGNAAVGFFAAVFTVLVLALTEIVPKSLGVRYADRLGPLIVWPIQLMIWSVWPIVWIAKRAMARLIGKSGPAGPSEDELLVISGLAAAHGSVRPEEHRWVQNALRLDQVTAGALRTPRTVVESFPADTPIAELASRVDDWVHSRVPVTENGQPDQVIGMVLRREVLDRVLLDSATSMTLRELTRPIHFVPEAMPAHRLLKHFIAERAHMVAVVDEFGGFEGVTTLEDVLECMLGAEIIDEHDEVDNYQNLARESGAERLSGDGPAD</sequence>
<evidence type="ECO:0000256" key="2">
    <source>
        <dbReference type="ARBA" id="ARBA00022692"/>
    </source>
</evidence>
<dbReference type="EMBL" id="CP036287">
    <property type="protein sequence ID" value="QDU68326.1"/>
    <property type="molecule type" value="Genomic_DNA"/>
</dbReference>
<evidence type="ECO:0000256" key="3">
    <source>
        <dbReference type="ARBA" id="ARBA00022737"/>
    </source>
</evidence>
<dbReference type="PANTHER" id="PTHR22777:SF4">
    <property type="entry name" value="UPF0053 PROTEIN SLL1254"/>
    <property type="match status" value="1"/>
</dbReference>
<feature type="transmembrane region" description="Helical" evidence="9">
    <location>
        <begin position="59"/>
        <end position="81"/>
    </location>
</feature>
<feature type="transmembrane region" description="Helical" evidence="9">
    <location>
        <begin position="88"/>
        <end position="108"/>
    </location>
</feature>